<protein>
    <submittedName>
        <fullName evidence="3">Uncharacterized protein</fullName>
    </submittedName>
</protein>
<keyword evidence="4" id="KW-1185">Reference proteome</keyword>
<dbReference type="Proteomes" id="UP000887567">
    <property type="component" value="Unplaced"/>
</dbReference>
<sequence length="135" mass="16450">MNYSYSKRKMNASIATSSDILDKKWHKITYEKHKKRLEEIKGTVRDQNRLRYNYEEVQLQMRIRRAIAEERRQAIIDQENRKLLERLVQITTNQRSHFPEPWTRKKKTEKGKKKEEKQRKKKEAATKVEELPPIK</sequence>
<organism evidence="3 4">
    <name type="scientific">Exaiptasia diaphana</name>
    <name type="common">Tropical sea anemone</name>
    <name type="synonym">Aiptasia pulchella</name>
    <dbReference type="NCBI Taxonomy" id="2652724"/>
    <lineage>
        <taxon>Eukaryota</taxon>
        <taxon>Metazoa</taxon>
        <taxon>Cnidaria</taxon>
        <taxon>Anthozoa</taxon>
        <taxon>Hexacorallia</taxon>
        <taxon>Actiniaria</taxon>
        <taxon>Aiptasiidae</taxon>
        <taxon>Exaiptasia</taxon>
    </lineage>
</organism>
<dbReference type="EnsemblMetazoa" id="XM_021052038.2">
    <property type="protein sequence ID" value="XP_020907697.1"/>
    <property type="gene ID" value="LOC110245741"/>
</dbReference>
<name>A0A913XQK9_EXADI</name>
<evidence type="ECO:0000313" key="4">
    <source>
        <dbReference type="Proteomes" id="UP000887567"/>
    </source>
</evidence>
<dbReference type="InterPro" id="IPR029488">
    <property type="entry name" value="Hmw/CFAP97"/>
</dbReference>
<dbReference type="OMA" id="MRFRRIM"/>
<dbReference type="Pfam" id="PF13879">
    <property type="entry name" value="Hmw_CFAP97"/>
    <property type="match status" value="1"/>
</dbReference>
<feature type="compositionally biased region" description="Basic and acidic residues" evidence="2">
    <location>
        <begin position="112"/>
        <end position="135"/>
    </location>
</feature>
<comment type="similarity">
    <text evidence="1">Belongs to the CFAP97 family.</text>
</comment>
<dbReference type="KEGG" id="epa:110245741"/>
<accession>A0A913XQK9</accession>
<dbReference type="RefSeq" id="XP_020907697.1">
    <property type="nucleotide sequence ID" value="XM_021052038.2"/>
</dbReference>
<dbReference type="AlphaFoldDB" id="A0A913XQK9"/>
<dbReference type="GeneID" id="110245741"/>
<proteinExistence type="inferred from homology"/>
<evidence type="ECO:0000256" key="2">
    <source>
        <dbReference type="SAM" id="MobiDB-lite"/>
    </source>
</evidence>
<evidence type="ECO:0000256" key="1">
    <source>
        <dbReference type="ARBA" id="ARBA00008315"/>
    </source>
</evidence>
<evidence type="ECO:0000313" key="3">
    <source>
        <dbReference type="EnsemblMetazoa" id="XP_020907697.1"/>
    </source>
</evidence>
<reference evidence="3" key="1">
    <citation type="submission" date="2022-11" db="UniProtKB">
        <authorList>
            <consortium name="EnsemblMetazoa"/>
        </authorList>
    </citation>
    <scope>IDENTIFICATION</scope>
</reference>
<dbReference type="OrthoDB" id="2163395at2759"/>
<feature type="region of interest" description="Disordered" evidence="2">
    <location>
        <begin position="94"/>
        <end position="135"/>
    </location>
</feature>